<organism evidence="2 3">
    <name type="scientific">Mycobacterium phage Cosmo</name>
    <dbReference type="NCBI Taxonomy" id="1567467"/>
    <lineage>
        <taxon>Viruses</taxon>
        <taxon>Duplodnaviria</taxon>
        <taxon>Heunggongvirae</taxon>
        <taxon>Uroviricota</taxon>
        <taxon>Caudoviricetes</taxon>
        <taxon>Vilmaviridae</taxon>
        <taxon>Wildcatvirus</taxon>
        <taxon>Wildcatvirus wildcat</taxon>
        <taxon>Mycobacterium virus Wildcat</taxon>
    </lineage>
</organism>
<feature type="region of interest" description="Disordered" evidence="1">
    <location>
        <begin position="30"/>
        <end position="52"/>
    </location>
</feature>
<sequence length="52" mass="6083">MIPDGTKRKCAGGDHDIKFSRVLGWHHTSKQDWIDQPHKASPRKYKRVRPES</sequence>
<accession>A0A0B4ZZY6</accession>
<dbReference type="EMBL" id="KP027195">
    <property type="protein sequence ID" value="AJD82168.1"/>
    <property type="molecule type" value="Genomic_DNA"/>
</dbReference>
<protein>
    <submittedName>
        <fullName evidence="2">Uncharacterized protein</fullName>
    </submittedName>
</protein>
<feature type="compositionally biased region" description="Basic residues" evidence="1">
    <location>
        <begin position="40"/>
        <end position="52"/>
    </location>
</feature>
<dbReference type="Proteomes" id="UP000031718">
    <property type="component" value="Segment"/>
</dbReference>
<evidence type="ECO:0000256" key="1">
    <source>
        <dbReference type="SAM" id="MobiDB-lite"/>
    </source>
</evidence>
<gene>
    <name evidence="2" type="primary">96</name>
    <name evidence="2" type="ORF">COSMO_96</name>
</gene>
<proteinExistence type="predicted"/>
<reference evidence="2 3" key="1">
    <citation type="submission" date="2014-10" db="EMBL/GenBank/DDBJ databases">
        <authorList>
            <person name="Mackenzie J."/>
            <person name="Lekholoane M."/>
            <person name="Leqhaoe R."/>
            <person name="Mcunu Z."/>
            <person name="Mzobe Z."/>
            <person name="Rodel H."/>
            <person name="Seagreen C."/>
            <person name="Mazeka N."/>
            <person name="Larsen M.H."/>
            <person name="Rubin E.J."/>
            <person name="Russell D.A."/>
            <person name="Guerrero C.A."/>
            <person name="Bowman C.A."/>
            <person name="Jacobs-Sera D."/>
            <person name="Hendrix R.W."/>
            <person name="Hatfull G.F."/>
        </authorList>
    </citation>
    <scope>NUCLEOTIDE SEQUENCE [LARGE SCALE GENOMIC DNA]</scope>
</reference>
<name>A0A0B4ZZY6_9CAUD</name>
<evidence type="ECO:0000313" key="2">
    <source>
        <dbReference type="EMBL" id="AJD82168.1"/>
    </source>
</evidence>
<evidence type="ECO:0000313" key="3">
    <source>
        <dbReference type="Proteomes" id="UP000031718"/>
    </source>
</evidence>